<dbReference type="RefSeq" id="WP_251417104.1">
    <property type="nucleotide sequence ID" value="NZ_JAMQGM010000039.1"/>
</dbReference>
<name>A0ABT0XA16_9ACTN</name>
<proteinExistence type="predicted"/>
<sequence>MPKLPTGEYRRLPLAFGDVHVDRNDRSAFRQVLQFGVRNLCEAELEWLVVNTFEHRPGTVTLPPERARPT</sequence>
<comment type="caution">
    <text evidence="1">The sequence shown here is derived from an EMBL/GenBank/DDBJ whole genome shotgun (WGS) entry which is preliminary data.</text>
</comment>
<dbReference type="EMBL" id="JAMQGM010000039">
    <property type="protein sequence ID" value="MCM2579373.1"/>
    <property type="molecule type" value="Genomic_DNA"/>
</dbReference>
<protein>
    <submittedName>
        <fullName evidence="1">Uncharacterized protein</fullName>
    </submittedName>
</protein>
<gene>
    <name evidence="1" type="ORF">M1E25_18815</name>
</gene>
<evidence type="ECO:0000313" key="1">
    <source>
        <dbReference type="EMBL" id="MCM2579373.1"/>
    </source>
</evidence>
<evidence type="ECO:0000313" key="2">
    <source>
        <dbReference type="Proteomes" id="UP001167160"/>
    </source>
</evidence>
<dbReference type="Proteomes" id="UP001167160">
    <property type="component" value="Unassembled WGS sequence"/>
</dbReference>
<keyword evidence="2" id="KW-1185">Reference proteome</keyword>
<reference evidence="1" key="1">
    <citation type="journal article" date="2023" name="Int. J. Syst. Evol. Microbiol.">
        <title>Streptomyces meridianus sp. nov. isolated from brackish water of the Tagus estuary in Alcochete, Portugal.</title>
        <authorList>
            <person name="Santos J.D.N."/>
            <person name="Klimek D."/>
            <person name="Calusinska M."/>
            <person name="Lobo Da Cunha A."/>
            <person name="Catita J."/>
            <person name="Goncalves H."/>
            <person name="Gonzalez I."/>
            <person name="Reyes F."/>
            <person name="Lage O.M."/>
        </authorList>
    </citation>
    <scope>NUCLEOTIDE SEQUENCE</scope>
    <source>
        <strain evidence="1">MTZ3.1</strain>
    </source>
</reference>
<organism evidence="1 2">
    <name type="scientific">Streptomyces meridianus</name>
    <dbReference type="NCBI Taxonomy" id="2938945"/>
    <lineage>
        <taxon>Bacteria</taxon>
        <taxon>Bacillati</taxon>
        <taxon>Actinomycetota</taxon>
        <taxon>Actinomycetes</taxon>
        <taxon>Kitasatosporales</taxon>
        <taxon>Streptomycetaceae</taxon>
        <taxon>Streptomyces</taxon>
    </lineage>
</organism>
<accession>A0ABT0XA16</accession>